<dbReference type="AlphaFoldDB" id="A0A2T3BCM2"/>
<keyword evidence="1" id="KW-0472">Membrane</keyword>
<reference evidence="2 3" key="1">
    <citation type="journal article" date="2018" name="New Phytol.">
        <title>Comparative genomics and transcriptomics depict ericoid mycorrhizal fungi as versatile saprotrophs and plant mutualists.</title>
        <authorList>
            <person name="Martino E."/>
            <person name="Morin E."/>
            <person name="Grelet G.A."/>
            <person name="Kuo A."/>
            <person name="Kohler A."/>
            <person name="Daghino S."/>
            <person name="Barry K.W."/>
            <person name="Cichocki N."/>
            <person name="Clum A."/>
            <person name="Dockter R.B."/>
            <person name="Hainaut M."/>
            <person name="Kuo R.C."/>
            <person name="LaButti K."/>
            <person name="Lindahl B.D."/>
            <person name="Lindquist E.A."/>
            <person name="Lipzen A."/>
            <person name="Khouja H.R."/>
            <person name="Magnuson J."/>
            <person name="Murat C."/>
            <person name="Ohm R.A."/>
            <person name="Singer S.W."/>
            <person name="Spatafora J.W."/>
            <person name="Wang M."/>
            <person name="Veneault-Fourrey C."/>
            <person name="Henrissat B."/>
            <person name="Grigoriev I.V."/>
            <person name="Martin F.M."/>
            <person name="Perotto S."/>
        </authorList>
    </citation>
    <scope>NUCLEOTIDE SEQUENCE [LARGE SCALE GENOMIC DNA]</scope>
    <source>
        <strain evidence="2 3">ATCC 22711</strain>
    </source>
</reference>
<evidence type="ECO:0000313" key="3">
    <source>
        <dbReference type="Proteomes" id="UP000241818"/>
    </source>
</evidence>
<gene>
    <name evidence="2" type="ORF">M430DRAFT_149933</name>
</gene>
<dbReference type="InParanoid" id="A0A2T3BCM2"/>
<sequence length="141" mass="15791">MIFLPLPAQGPRATRRLFPTWSLVLALIIVISGIAILEPCTLWHWVPWWGRWEDGRIQNPLGSAPISSGTAGGVQESGALFRRRIFKTSAEAGYLFLVDGTCFTDCVVGCGMEALPFFPEGVKEREREIQRRWGQIIMSTQ</sequence>
<organism evidence="2 3">
    <name type="scientific">Amorphotheca resinae ATCC 22711</name>
    <dbReference type="NCBI Taxonomy" id="857342"/>
    <lineage>
        <taxon>Eukaryota</taxon>
        <taxon>Fungi</taxon>
        <taxon>Dikarya</taxon>
        <taxon>Ascomycota</taxon>
        <taxon>Pezizomycotina</taxon>
        <taxon>Leotiomycetes</taxon>
        <taxon>Helotiales</taxon>
        <taxon>Amorphothecaceae</taxon>
        <taxon>Amorphotheca</taxon>
    </lineage>
</organism>
<keyword evidence="1" id="KW-1133">Transmembrane helix</keyword>
<keyword evidence="1" id="KW-0812">Transmembrane</keyword>
<dbReference type="RefSeq" id="XP_024724637.1">
    <property type="nucleotide sequence ID" value="XM_024863164.1"/>
</dbReference>
<name>A0A2T3BCM2_AMORE</name>
<protein>
    <submittedName>
        <fullName evidence="2">Uncharacterized protein</fullName>
    </submittedName>
</protein>
<feature type="transmembrane region" description="Helical" evidence="1">
    <location>
        <begin position="20"/>
        <end position="46"/>
    </location>
</feature>
<evidence type="ECO:0000256" key="1">
    <source>
        <dbReference type="SAM" id="Phobius"/>
    </source>
</evidence>
<evidence type="ECO:0000313" key="2">
    <source>
        <dbReference type="EMBL" id="PSS27112.1"/>
    </source>
</evidence>
<proteinExistence type="predicted"/>
<dbReference type="Proteomes" id="UP000241818">
    <property type="component" value="Unassembled WGS sequence"/>
</dbReference>
<dbReference type="GeneID" id="36571245"/>
<keyword evidence="3" id="KW-1185">Reference proteome</keyword>
<accession>A0A2T3BCM2</accession>
<dbReference type="EMBL" id="KZ679006">
    <property type="protein sequence ID" value="PSS27112.1"/>
    <property type="molecule type" value="Genomic_DNA"/>
</dbReference>